<reference evidence="1" key="1">
    <citation type="submission" date="2021-06" db="EMBL/GenBank/DDBJ databases">
        <authorList>
            <person name="Huq M.A."/>
        </authorList>
    </citation>
    <scope>NUCLEOTIDE SEQUENCE</scope>
    <source>
        <strain evidence="1">MAH-26</strain>
    </source>
</reference>
<name>A0A9E2SA54_9BACT</name>
<dbReference type="RefSeq" id="WP_217792486.1">
    <property type="nucleotide sequence ID" value="NZ_JAHSPG010000013.1"/>
</dbReference>
<comment type="caution">
    <text evidence="1">The sequence shown here is derived from an EMBL/GenBank/DDBJ whole genome shotgun (WGS) entry which is preliminary data.</text>
</comment>
<keyword evidence="2" id="KW-1185">Reference proteome</keyword>
<protein>
    <submittedName>
        <fullName evidence="1">Uncharacterized protein</fullName>
    </submittedName>
</protein>
<dbReference type="AlphaFoldDB" id="A0A9E2SA54"/>
<evidence type="ECO:0000313" key="1">
    <source>
        <dbReference type="EMBL" id="MBV4358766.1"/>
    </source>
</evidence>
<dbReference type="EMBL" id="JAHSPG010000013">
    <property type="protein sequence ID" value="MBV4358766.1"/>
    <property type="molecule type" value="Genomic_DNA"/>
</dbReference>
<evidence type="ECO:0000313" key="2">
    <source>
        <dbReference type="Proteomes" id="UP000812270"/>
    </source>
</evidence>
<dbReference type="Proteomes" id="UP000812270">
    <property type="component" value="Unassembled WGS sequence"/>
</dbReference>
<accession>A0A9E2SA54</accession>
<organism evidence="1 2">
    <name type="scientific">Pinibacter aurantiacus</name>
    <dbReference type="NCBI Taxonomy" id="2851599"/>
    <lineage>
        <taxon>Bacteria</taxon>
        <taxon>Pseudomonadati</taxon>
        <taxon>Bacteroidota</taxon>
        <taxon>Chitinophagia</taxon>
        <taxon>Chitinophagales</taxon>
        <taxon>Chitinophagaceae</taxon>
        <taxon>Pinibacter</taxon>
    </lineage>
</organism>
<sequence>MEHYFELPVNCEGQEQNFKGRLVTFGYDYKFYIVVAGEEIVFERDEHGYFHTISNPIRTPDRNNTILLEAIVRSLQQLPLR</sequence>
<gene>
    <name evidence="1" type="ORF">KTO63_16495</name>
</gene>
<proteinExistence type="predicted"/>